<name>A0A382GXV5_9ZZZZ</name>
<feature type="non-terminal residue" evidence="1">
    <location>
        <position position="113"/>
    </location>
</feature>
<protein>
    <submittedName>
        <fullName evidence="1">Uncharacterized protein</fullName>
    </submittedName>
</protein>
<accession>A0A382GXV5</accession>
<dbReference type="EMBL" id="UINC01057811">
    <property type="protein sequence ID" value="SVB79383.1"/>
    <property type="molecule type" value="Genomic_DNA"/>
</dbReference>
<gene>
    <name evidence="1" type="ORF">METZ01_LOCUS232237</name>
</gene>
<evidence type="ECO:0000313" key="1">
    <source>
        <dbReference type="EMBL" id="SVB79383.1"/>
    </source>
</evidence>
<proteinExistence type="predicted"/>
<reference evidence="1" key="1">
    <citation type="submission" date="2018-05" db="EMBL/GenBank/DDBJ databases">
        <authorList>
            <person name="Lanie J.A."/>
            <person name="Ng W.-L."/>
            <person name="Kazmierczak K.M."/>
            <person name="Andrzejewski T.M."/>
            <person name="Davidsen T.M."/>
            <person name="Wayne K.J."/>
            <person name="Tettelin H."/>
            <person name="Glass J.I."/>
            <person name="Rusch D."/>
            <person name="Podicherti R."/>
            <person name="Tsui H.-C.T."/>
            <person name="Winkler M.E."/>
        </authorList>
    </citation>
    <scope>NUCLEOTIDE SEQUENCE</scope>
</reference>
<dbReference type="AlphaFoldDB" id="A0A382GXV5"/>
<sequence>MNNIFITLLMVFAFVVPSVSMADYDNCEDEVIAGKSYCTRWNDGGSFHTGECSCASTEDILIGLAAVGLAYWAYTKLTEDDENEEIALISFDTNNPFQLNYNGVPDWAYLNLN</sequence>
<organism evidence="1">
    <name type="scientific">marine metagenome</name>
    <dbReference type="NCBI Taxonomy" id="408172"/>
    <lineage>
        <taxon>unclassified sequences</taxon>
        <taxon>metagenomes</taxon>
        <taxon>ecological metagenomes</taxon>
    </lineage>
</organism>